<name>A0A0B0EJG5_9BACT</name>
<organism evidence="6 7">
    <name type="scientific">Candidatus Scalindua brodae</name>
    <dbReference type="NCBI Taxonomy" id="237368"/>
    <lineage>
        <taxon>Bacteria</taxon>
        <taxon>Pseudomonadati</taxon>
        <taxon>Planctomycetota</taxon>
        <taxon>Candidatus Brocadiia</taxon>
        <taxon>Candidatus Brocadiales</taxon>
        <taxon>Candidatus Scalinduaceae</taxon>
        <taxon>Candidatus Scalindua</taxon>
    </lineage>
</organism>
<accession>A0A0B0EJG5</accession>
<dbReference type="GO" id="GO:0043780">
    <property type="term" value="F:cobalt-precorrin-5B C1-methyltransferase activity"/>
    <property type="evidence" value="ECO:0007669"/>
    <property type="project" value="RHEA"/>
</dbReference>
<dbReference type="SUPFAM" id="SSF111342">
    <property type="entry name" value="CbiD-like"/>
    <property type="match status" value="1"/>
</dbReference>
<dbReference type="InterPro" id="IPR002748">
    <property type="entry name" value="CbiD"/>
</dbReference>
<evidence type="ECO:0000256" key="1">
    <source>
        <dbReference type="ARBA" id="ARBA00022573"/>
    </source>
</evidence>
<comment type="similarity">
    <text evidence="5">Belongs to the CbiD family.</text>
</comment>
<evidence type="ECO:0000256" key="4">
    <source>
        <dbReference type="ARBA" id="ARBA00022691"/>
    </source>
</evidence>
<dbReference type="Pfam" id="PF01888">
    <property type="entry name" value="CbiD"/>
    <property type="match status" value="1"/>
</dbReference>
<dbReference type="EMBL" id="JRYO01000147">
    <property type="protein sequence ID" value="KHE92176.1"/>
    <property type="molecule type" value="Genomic_DNA"/>
</dbReference>
<comment type="catalytic activity">
    <reaction evidence="5">
        <text>Co-precorrin-5B + S-adenosyl-L-methionine = Co-precorrin-6A + S-adenosyl-L-homocysteine</text>
        <dbReference type="Rhea" id="RHEA:26285"/>
        <dbReference type="ChEBI" id="CHEBI:57856"/>
        <dbReference type="ChEBI" id="CHEBI:59789"/>
        <dbReference type="ChEBI" id="CHEBI:60063"/>
        <dbReference type="ChEBI" id="CHEBI:60064"/>
        <dbReference type="EC" id="2.1.1.195"/>
    </reaction>
</comment>
<evidence type="ECO:0000256" key="3">
    <source>
        <dbReference type="ARBA" id="ARBA00022679"/>
    </source>
</evidence>
<keyword evidence="2 5" id="KW-0489">Methyltransferase</keyword>
<keyword evidence="4 5" id="KW-0949">S-adenosyl-L-methionine</keyword>
<proteinExistence type="inferred from homology"/>
<dbReference type="InterPro" id="IPR036074">
    <property type="entry name" value="CbiD_sf"/>
</dbReference>
<comment type="pathway">
    <text evidence="5">Cofactor biosynthesis; adenosylcobalamin biosynthesis; cob(II)yrinate a,c-diamide from sirohydrochlorin (anaerobic route): step 6/10.</text>
</comment>
<sequence>MPDKFKYGYTTGSCAAGAAKGAAYGLLQGTIPDSIDLLTPAEVTLRLNLLHRKVGNDFAECAVRKYSGDDPDITNGCEIHVRVERSGNNGIRFMGGDGVGVVTKPGLQIPPGEPAINPVPRSMIKQSLEEVLGKNEGVDVFVSVPDGKKLAEKTFNGRLGIVDGISIIGTTGIVRPMSLDSFKTSLLCGLDVAKAAGHESVVLVPGGIGETGFKRHFEIEADQIIQMSNFVGFMLDETLKRGFKSVIIGGHPGKLAKLIRGDFYTHSSDSKPANDILINLFKKSEIGSAVICELEDSPTVEGMVEIMRKHEKLHLFNRIADDVQTSTYRYGSSKIEIGTILFDMKKNIIGTSKGFKVWQKKM</sequence>
<dbReference type="HAMAP" id="MF_00787">
    <property type="entry name" value="CbiD"/>
    <property type="match status" value="1"/>
</dbReference>
<gene>
    <name evidence="5" type="primary">cbiD</name>
    <name evidence="6" type="ORF">SCABRO_02071</name>
</gene>
<dbReference type="GO" id="GO:0032259">
    <property type="term" value="P:methylation"/>
    <property type="evidence" value="ECO:0007669"/>
    <property type="project" value="UniProtKB-KW"/>
</dbReference>
<keyword evidence="1 5" id="KW-0169">Cobalamin biosynthesis</keyword>
<reference evidence="6 7" key="1">
    <citation type="submission" date="2014-10" db="EMBL/GenBank/DDBJ databases">
        <title>Draft genome of anammox bacterium scalindua brodae, obtained using differential coverage binning of sequence data from two enrichment reactors.</title>
        <authorList>
            <person name="Speth D.R."/>
            <person name="Russ L."/>
            <person name="Kartal B."/>
            <person name="Op den Camp H.J."/>
            <person name="Dutilh B.E."/>
            <person name="Jetten M.S."/>
        </authorList>
    </citation>
    <scope>NUCLEOTIDE SEQUENCE [LARGE SCALE GENOMIC DNA]</scope>
    <source>
        <strain evidence="6">RU1</strain>
    </source>
</reference>
<dbReference type="Gene3D" id="3.30.2110.10">
    <property type="entry name" value="CbiD-like"/>
    <property type="match status" value="1"/>
</dbReference>
<evidence type="ECO:0000313" key="7">
    <source>
        <dbReference type="Proteomes" id="UP000030652"/>
    </source>
</evidence>
<comment type="caution">
    <text evidence="6">The sequence shown here is derived from an EMBL/GenBank/DDBJ whole genome shotgun (WGS) entry which is preliminary data.</text>
</comment>
<dbReference type="eggNOG" id="COG1903">
    <property type="taxonomic scope" value="Bacteria"/>
</dbReference>
<evidence type="ECO:0000256" key="5">
    <source>
        <dbReference type="HAMAP-Rule" id="MF_00787"/>
    </source>
</evidence>
<dbReference type="NCBIfam" id="TIGR00312">
    <property type="entry name" value="cbiD"/>
    <property type="match status" value="1"/>
</dbReference>
<dbReference type="PANTHER" id="PTHR35863:SF1">
    <property type="entry name" value="COBALT-PRECORRIN-5B C(1)-METHYLTRANSFERASE"/>
    <property type="match status" value="1"/>
</dbReference>
<evidence type="ECO:0000313" key="6">
    <source>
        <dbReference type="EMBL" id="KHE92176.1"/>
    </source>
</evidence>
<dbReference type="UniPathway" id="UPA00148">
    <property type="reaction ID" value="UER00227"/>
</dbReference>
<dbReference type="PIRSF" id="PIRSF026782">
    <property type="entry name" value="CbiD"/>
    <property type="match status" value="1"/>
</dbReference>
<dbReference type="AlphaFoldDB" id="A0A0B0EJG5"/>
<evidence type="ECO:0000256" key="2">
    <source>
        <dbReference type="ARBA" id="ARBA00022603"/>
    </source>
</evidence>
<protein>
    <recommendedName>
        <fullName evidence="5">Cobalt-precorrin-5B C(1)-methyltransferase</fullName>
        <ecNumber evidence="5">2.1.1.195</ecNumber>
    </recommendedName>
    <alternativeName>
        <fullName evidence="5">Cobalt-precorrin-6A synthase</fullName>
    </alternativeName>
</protein>
<dbReference type="PATRIC" id="fig|237368.3.peg.2237"/>
<comment type="function">
    <text evidence="5">Catalyzes the methylation of C-1 in cobalt-precorrin-5B to form cobalt-precorrin-6A.</text>
</comment>
<dbReference type="PANTHER" id="PTHR35863">
    <property type="entry name" value="COBALT-PRECORRIN-5B C(1)-METHYLTRANSFERASE"/>
    <property type="match status" value="1"/>
</dbReference>
<keyword evidence="3 5" id="KW-0808">Transferase</keyword>
<dbReference type="Proteomes" id="UP000030652">
    <property type="component" value="Unassembled WGS sequence"/>
</dbReference>
<dbReference type="GO" id="GO:0019251">
    <property type="term" value="P:anaerobic cobalamin biosynthetic process"/>
    <property type="evidence" value="ECO:0007669"/>
    <property type="project" value="UniProtKB-UniRule"/>
</dbReference>
<dbReference type="EC" id="2.1.1.195" evidence="5"/>